<feature type="coiled-coil region" evidence="1">
    <location>
        <begin position="123"/>
        <end position="157"/>
    </location>
</feature>
<comment type="caution">
    <text evidence="3">The sequence shown here is derived from an EMBL/GenBank/DDBJ whole genome shotgun (WGS) entry which is preliminary data.</text>
</comment>
<keyword evidence="1" id="KW-0175">Coiled coil</keyword>
<dbReference type="Proteomes" id="UP000465607">
    <property type="component" value="Unassembled WGS sequence"/>
</dbReference>
<dbReference type="EMBL" id="JAJCJQ010000001">
    <property type="protein sequence ID" value="MCB6959427.1"/>
    <property type="molecule type" value="Genomic_DNA"/>
</dbReference>
<protein>
    <submittedName>
        <fullName evidence="3">Uncharacterized protein</fullName>
    </submittedName>
</protein>
<organism evidence="3 4">
    <name type="scientific">Agathobacter rectalis</name>
    <dbReference type="NCBI Taxonomy" id="39491"/>
    <lineage>
        <taxon>Bacteria</taxon>
        <taxon>Bacillati</taxon>
        <taxon>Bacillota</taxon>
        <taxon>Clostridia</taxon>
        <taxon>Lachnospirales</taxon>
        <taxon>Lachnospiraceae</taxon>
        <taxon>Agathobacter</taxon>
    </lineage>
</organism>
<dbReference type="Proteomes" id="UP001197741">
    <property type="component" value="Unassembled WGS sequence"/>
</dbReference>
<name>A0A7X2M8E6_9FIRM</name>
<proteinExistence type="predicted"/>
<dbReference type="AlphaFoldDB" id="A0A7X2M8E6"/>
<evidence type="ECO:0000256" key="1">
    <source>
        <dbReference type="SAM" id="Coils"/>
    </source>
</evidence>
<sequence length="231" mass="26499">MARPKKMEDEEMLALAQKFYMEKCRNDPAKLKIPAIGSYIRSLGYDINDFLVRKNRLVREYIENEKNSQAETAITRVAAYRDIDVDAFLAHNTSPQALKKALVARDNYYGKIADSATFIFKENETLGKKISELAKRVEELEERSMTAETSVAELSVENRGLKTMNRAYRKIIDTYVYPEIANELLKKEGILLNTGEYVDPVKTEEKVIRADDDIKDITNSVVKDLYDRIGK</sequence>
<evidence type="ECO:0000313" key="4">
    <source>
        <dbReference type="Proteomes" id="UP000465607"/>
    </source>
</evidence>
<dbReference type="RefSeq" id="WP_154268057.1">
    <property type="nucleotide sequence ID" value="NZ_JAJCJQ010000001.1"/>
</dbReference>
<evidence type="ECO:0000313" key="2">
    <source>
        <dbReference type="EMBL" id="MCB6959427.1"/>
    </source>
</evidence>
<gene>
    <name evidence="3" type="ORF">GKE44_01270</name>
    <name evidence="2" type="ORF">LIZ82_00760</name>
</gene>
<accession>A0A7X2M8E6</accession>
<reference evidence="3 4" key="1">
    <citation type="journal article" date="2019" name="Nat. Med.">
        <title>A library of human gut bacterial isolates paired with longitudinal multiomics data enables mechanistic microbiome research.</title>
        <authorList>
            <person name="Poyet M."/>
            <person name="Groussin M."/>
            <person name="Gibbons S.M."/>
            <person name="Avila-Pacheco J."/>
            <person name="Jiang X."/>
            <person name="Kearney S.M."/>
            <person name="Perrotta A.R."/>
            <person name="Berdy B."/>
            <person name="Zhao S."/>
            <person name="Lieberman T.D."/>
            <person name="Swanson P.K."/>
            <person name="Smith M."/>
            <person name="Roesemann S."/>
            <person name="Alexander J.E."/>
            <person name="Rich S.A."/>
            <person name="Livny J."/>
            <person name="Vlamakis H."/>
            <person name="Clish C."/>
            <person name="Bullock K."/>
            <person name="Deik A."/>
            <person name="Scott J."/>
            <person name="Pierce K.A."/>
            <person name="Xavier R.J."/>
            <person name="Alm E.J."/>
        </authorList>
    </citation>
    <scope>NUCLEOTIDE SEQUENCE [LARGE SCALE GENOMIC DNA]</scope>
    <source>
        <strain evidence="3 4">BIOML-A5</strain>
    </source>
</reference>
<reference evidence="2" key="2">
    <citation type="submission" date="2021-10" db="EMBL/GenBank/DDBJ databases">
        <title>Collection of gut derived symbiotic bacterial strains cultured from healthy donors.</title>
        <authorList>
            <person name="Lin H."/>
            <person name="Littmann E."/>
            <person name="Kohout C."/>
            <person name="Pamer E.G."/>
        </authorList>
    </citation>
    <scope>NUCLEOTIDE SEQUENCE</scope>
    <source>
        <strain evidence="2">DFI.7.28A</strain>
    </source>
</reference>
<dbReference type="EMBL" id="WKQV01000001">
    <property type="protein sequence ID" value="MSD25831.1"/>
    <property type="molecule type" value="Genomic_DNA"/>
</dbReference>
<evidence type="ECO:0000313" key="3">
    <source>
        <dbReference type="EMBL" id="MSD25831.1"/>
    </source>
</evidence>